<evidence type="ECO:0000313" key="1">
    <source>
        <dbReference type="EMBL" id="MPM76939.1"/>
    </source>
</evidence>
<dbReference type="EMBL" id="VSSQ01027609">
    <property type="protein sequence ID" value="MPM76939.1"/>
    <property type="molecule type" value="Genomic_DNA"/>
</dbReference>
<name>A0A645CJ13_9ZZZZ</name>
<accession>A0A645CJ13</accession>
<dbReference type="Pfam" id="PF01547">
    <property type="entry name" value="SBP_bac_1"/>
    <property type="match status" value="1"/>
</dbReference>
<protein>
    <recommendedName>
        <fullName evidence="2">Lipoprotein LipO</fullName>
    </recommendedName>
</protein>
<reference evidence="1" key="1">
    <citation type="submission" date="2019-08" db="EMBL/GenBank/DDBJ databases">
        <authorList>
            <person name="Kucharzyk K."/>
            <person name="Murdoch R.W."/>
            <person name="Higgins S."/>
            <person name="Loffler F."/>
        </authorList>
    </citation>
    <scope>NUCLEOTIDE SEQUENCE</scope>
</reference>
<dbReference type="AlphaFoldDB" id="A0A645CJ13"/>
<dbReference type="Gene3D" id="3.40.190.10">
    <property type="entry name" value="Periplasmic binding protein-like II"/>
    <property type="match status" value="2"/>
</dbReference>
<evidence type="ECO:0008006" key="2">
    <source>
        <dbReference type="Google" id="ProtNLM"/>
    </source>
</evidence>
<gene>
    <name evidence="1" type="ORF">SDC9_123938</name>
</gene>
<dbReference type="SUPFAM" id="SSF53850">
    <property type="entry name" value="Periplasmic binding protein-like II"/>
    <property type="match status" value="1"/>
</dbReference>
<comment type="caution">
    <text evidence="1">The sequence shown here is derived from an EMBL/GenBank/DDBJ whole genome shotgun (WGS) entry which is preliminary data.</text>
</comment>
<organism evidence="1">
    <name type="scientific">bioreactor metagenome</name>
    <dbReference type="NCBI Taxonomy" id="1076179"/>
    <lineage>
        <taxon>unclassified sequences</taxon>
        <taxon>metagenomes</taxon>
        <taxon>ecological metagenomes</taxon>
    </lineage>
</organism>
<proteinExistence type="predicted"/>
<dbReference type="InterPro" id="IPR006059">
    <property type="entry name" value="SBP"/>
</dbReference>
<sequence length="428" mass="48934">MMASGELPDIIIGASYYSGGEFQGMEDGVFLDLTEYLPIYAPDYYQVIQDNKSFYREVSNDEGRIPAFYSYKVPGDPPFRRIILREDILSEIGVEIPQTLAEYEPMFQKMLAKGITPYILQKFGYEEQFMGLYDVWANEVGGFYNDNGTVKYGPVQSGFKQYLELMNSWYKKGYISKDFTSLNVNQTRTLLDTKKAGMIVDAIVANFNRSQQMKYSVTAANYPRLQPGQKLHYEGNDATPKMPQAENIGAINAKSKNKEVALRFMNYAFTEKGIELLNWGVEGLNFTKVNGKNVYNETMLANPKFGTEEASYIYKMHFFPKYNMPDTEVHANLLKSPEALASRFKWYPDPDMDSAYKLPNIQLTPDELNKRTRLMTDITTYTNEMVLKFIIGATPLSEFEKFVATCKSMGIEEAVSITQGAFNRYQQK</sequence>